<protein>
    <submittedName>
        <fullName evidence="1">Uncharacterized protein</fullName>
    </submittedName>
</protein>
<dbReference type="AlphaFoldDB" id="A0A392R6U4"/>
<dbReference type="Proteomes" id="UP000265520">
    <property type="component" value="Unassembled WGS sequence"/>
</dbReference>
<sequence length="149" mass="17620">MAPKRSRTTVSSSSSQNYIHFLNDDKEDHYETIRQKGVVQERSIDFPSITSYPRMRQIIEGYIWMNFNNMIGVCNISWVKEFYVKSFGREANDYTSFMRGVEINYVSDEIDAIFGFIPEEHCMVVQRHTTGHTEEEYTEMLDDRNLYDV</sequence>
<reference evidence="1 2" key="1">
    <citation type="journal article" date="2018" name="Front. Plant Sci.">
        <title>Red Clover (Trifolium pratense) and Zigzag Clover (T. medium) - A Picture of Genomic Similarities and Differences.</title>
        <authorList>
            <person name="Dluhosova J."/>
            <person name="Istvanek J."/>
            <person name="Nedelnik J."/>
            <person name="Repkova J."/>
        </authorList>
    </citation>
    <scope>NUCLEOTIDE SEQUENCE [LARGE SCALE GENOMIC DNA]</scope>
    <source>
        <strain evidence="2">cv. 10/8</strain>
        <tissue evidence="1">Leaf</tissue>
    </source>
</reference>
<name>A0A392R6U4_9FABA</name>
<comment type="caution">
    <text evidence="1">The sequence shown here is derived from an EMBL/GenBank/DDBJ whole genome shotgun (WGS) entry which is preliminary data.</text>
</comment>
<keyword evidence="2" id="KW-1185">Reference proteome</keyword>
<organism evidence="1 2">
    <name type="scientific">Trifolium medium</name>
    <dbReference type="NCBI Taxonomy" id="97028"/>
    <lineage>
        <taxon>Eukaryota</taxon>
        <taxon>Viridiplantae</taxon>
        <taxon>Streptophyta</taxon>
        <taxon>Embryophyta</taxon>
        <taxon>Tracheophyta</taxon>
        <taxon>Spermatophyta</taxon>
        <taxon>Magnoliopsida</taxon>
        <taxon>eudicotyledons</taxon>
        <taxon>Gunneridae</taxon>
        <taxon>Pentapetalae</taxon>
        <taxon>rosids</taxon>
        <taxon>fabids</taxon>
        <taxon>Fabales</taxon>
        <taxon>Fabaceae</taxon>
        <taxon>Papilionoideae</taxon>
        <taxon>50 kb inversion clade</taxon>
        <taxon>NPAAA clade</taxon>
        <taxon>Hologalegina</taxon>
        <taxon>IRL clade</taxon>
        <taxon>Trifolieae</taxon>
        <taxon>Trifolium</taxon>
    </lineage>
</organism>
<feature type="non-terminal residue" evidence="1">
    <location>
        <position position="149"/>
    </location>
</feature>
<accession>A0A392R6U4</accession>
<evidence type="ECO:0000313" key="2">
    <source>
        <dbReference type="Proteomes" id="UP000265520"/>
    </source>
</evidence>
<proteinExistence type="predicted"/>
<evidence type="ECO:0000313" key="1">
    <source>
        <dbReference type="EMBL" id="MCI32323.1"/>
    </source>
</evidence>
<dbReference type="EMBL" id="LXQA010194583">
    <property type="protein sequence ID" value="MCI32323.1"/>
    <property type="molecule type" value="Genomic_DNA"/>
</dbReference>